<name>A0AB33IU84_9BACT</name>
<evidence type="ECO:0000256" key="7">
    <source>
        <dbReference type="SAM" id="SignalP"/>
    </source>
</evidence>
<gene>
    <name evidence="9" type="ORF">GTC17253_21030</name>
</gene>
<dbReference type="InterPro" id="IPR046357">
    <property type="entry name" value="PPIase_dom_sf"/>
</dbReference>
<feature type="signal peptide" evidence="7">
    <location>
        <begin position="1"/>
        <end position="22"/>
    </location>
</feature>
<dbReference type="InterPro" id="IPR000774">
    <property type="entry name" value="PPIase_FKBP_N"/>
</dbReference>
<evidence type="ECO:0000259" key="8">
    <source>
        <dbReference type="PROSITE" id="PS50059"/>
    </source>
</evidence>
<dbReference type="PANTHER" id="PTHR43811">
    <property type="entry name" value="FKBP-TYPE PEPTIDYL-PROLYL CIS-TRANS ISOMERASE FKPA"/>
    <property type="match status" value="1"/>
</dbReference>
<feature type="chain" id="PRO_5044303536" description="Peptidyl-prolyl cis-trans isomerase" evidence="7">
    <location>
        <begin position="23"/>
        <end position="300"/>
    </location>
</feature>
<feature type="domain" description="PPIase FKBP-type" evidence="8">
    <location>
        <begin position="209"/>
        <end position="295"/>
    </location>
</feature>
<dbReference type="EC" id="5.2.1.8" evidence="6"/>
<comment type="catalytic activity">
    <reaction evidence="1 5 6">
        <text>[protein]-peptidylproline (omega=180) = [protein]-peptidylproline (omega=0)</text>
        <dbReference type="Rhea" id="RHEA:16237"/>
        <dbReference type="Rhea" id="RHEA-COMP:10747"/>
        <dbReference type="Rhea" id="RHEA-COMP:10748"/>
        <dbReference type="ChEBI" id="CHEBI:83833"/>
        <dbReference type="ChEBI" id="CHEBI:83834"/>
        <dbReference type="EC" id="5.2.1.8"/>
    </reaction>
</comment>
<accession>A0AB33IU84</accession>
<dbReference type="Gene3D" id="1.10.287.460">
    <property type="entry name" value="Peptidyl-prolyl cis-trans isomerase, FKBP-type, N-terminal domain"/>
    <property type="match status" value="2"/>
</dbReference>
<evidence type="ECO:0000256" key="1">
    <source>
        <dbReference type="ARBA" id="ARBA00000971"/>
    </source>
</evidence>
<sequence length="300" mass="33354">MKKTILISIALLMGTQALTLQAKDKNKKKQAAQTAITIKLVTPSDSVSYAAGMSATQGLIPFIKQQYEVDTTYMADFIQGFRDALNRSNDPKFKAYNAGGQIANMVNERIITHARSAFEGTRDSINQEKFHAGFIAALTNDTTLYTLTAADKMYRERMAADQELKNAAYKKENADWLARNAKKEGVVTLPSGLQYKILRAGNGAKPTETQEVTVKYVGKLIDGTEFDNSYNRNPQTTSFRCNQVIKGWTEALTMMPMGSKWELFIPQELGYGDRQAGKIKPYSTLVFTVELVGITVESKK</sequence>
<evidence type="ECO:0000256" key="3">
    <source>
        <dbReference type="ARBA" id="ARBA00023110"/>
    </source>
</evidence>
<dbReference type="Pfam" id="PF00254">
    <property type="entry name" value="FKBP_C"/>
    <property type="match status" value="1"/>
</dbReference>
<dbReference type="EMBL" id="AP035785">
    <property type="protein sequence ID" value="BFO72137.1"/>
    <property type="molecule type" value="Genomic_DNA"/>
</dbReference>
<dbReference type="Gene3D" id="3.10.50.40">
    <property type="match status" value="1"/>
</dbReference>
<dbReference type="GO" id="GO:0003755">
    <property type="term" value="F:peptidyl-prolyl cis-trans isomerase activity"/>
    <property type="evidence" value="ECO:0007669"/>
    <property type="project" value="UniProtKB-UniRule"/>
</dbReference>
<dbReference type="InterPro" id="IPR001179">
    <property type="entry name" value="PPIase_FKBP_dom"/>
</dbReference>
<evidence type="ECO:0000256" key="6">
    <source>
        <dbReference type="RuleBase" id="RU003915"/>
    </source>
</evidence>
<dbReference type="SUPFAM" id="SSF54534">
    <property type="entry name" value="FKBP-like"/>
    <property type="match status" value="1"/>
</dbReference>
<dbReference type="GO" id="GO:0006457">
    <property type="term" value="P:protein folding"/>
    <property type="evidence" value="ECO:0007669"/>
    <property type="project" value="InterPro"/>
</dbReference>
<dbReference type="InterPro" id="IPR036944">
    <property type="entry name" value="PPIase_FKBP_N_sf"/>
</dbReference>
<dbReference type="PANTHER" id="PTHR43811:SF19">
    <property type="entry name" value="39 KDA FK506-BINDING NUCLEAR PROTEIN"/>
    <property type="match status" value="1"/>
</dbReference>
<proteinExistence type="inferred from homology"/>
<protein>
    <recommendedName>
        <fullName evidence="6">Peptidyl-prolyl cis-trans isomerase</fullName>
        <ecNumber evidence="6">5.2.1.8</ecNumber>
    </recommendedName>
</protein>
<organism evidence="9">
    <name type="scientific">Prevotella sp. GTC17253</name>
    <dbReference type="NCBI Taxonomy" id="3236793"/>
    <lineage>
        <taxon>Bacteria</taxon>
        <taxon>Pseudomonadati</taxon>
        <taxon>Bacteroidota</taxon>
        <taxon>Bacteroidia</taxon>
        <taxon>Bacteroidales</taxon>
        <taxon>Prevotellaceae</taxon>
        <taxon>Prevotella</taxon>
    </lineage>
</organism>
<keyword evidence="3 5" id="KW-0697">Rotamase</keyword>
<reference evidence="9" key="1">
    <citation type="submission" date="2024-07" db="EMBL/GenBank/DDBJ databases">
        <title>Complete genome sequence of Prevotella sp. YM-2024 GTC17253.</title>
        <authorList>
            <person name="Hayashi M."/>
            <person name="Muto Y."/>
            <person name="Tanaka K."/>
            <person name="Niwa H."/>
        </authorList>
    </citation>
    <scope>NUCLEOTIDE SEQUENCE</scope>
    <source>
        <strain evidence="9">GTC17253</strain>
    </source>
</reference>
<dbReference type="AlphaFoldDB" id="A0AB33IU84"/>
<evidence type="ECO:0000256" key="2">
    <source>
        <dbReference type="ARBA" id="ARBA00006577"/>
    </source>
</evidence>
<evidence type="ECO:0000256" key="4">
    <source>
        <dbReference type="ARBA" id="ARBA00023235"/>
    </source>
</evidence>
<evidence type="ECO:0000256" key="5">
    <source>
        <dbReference type="PROSITE-ProRule" id="PRU00277"/>
    </source>
</evidence>
<dbReference type="Pfam" id="PF01346">
    <property type="entry name" value="FKBP_N"/>
    <property type="match status" value="1"/>
</dbReference>
<dbReference type="PROSITE" id="PS50059">
    <property type="entry name" value="FKBP_PPIASE"/>
    <property type="match status" value="1"/>
</dbReference>
<keyword evidence="7" id="KW-0732">Signal</keyword>
<evidence type="ECO:0000313" key="9">
    <source>
        <dbReference type="EMBL" id="BFO72137.1"/>
    </source>
</evidence>
<keyword evidence="4 5" id="KW-0413">Isomerase</keyword>
<comment type="similarity">
    <text evidence="2 6">Belongs to the FKBP-type PPIase family.</text>
</comment>